<accession>A0A8H5SSS2</accession>
<protein>
    <submittedName>
        <fullName evidence="2">Aminoadipate-semialdehyde dehydrogenase large subunit</fullName>
    </submittedName>
</protein>
<dbReference type="AlphaFoldDB" id="A0A8H5SSS2"/>
<feature type="compositionally biased region" description="Polar residues" evidence="1">
    <location>
        <begin position="138"/>
        <end position="158"/>
    </location>
</feature>
<feature type="region of interest" description="Disordered" evidence="1">
    <location>
        <begin position="116"/>
        <end position="161"/>
    </location>
</feature>
<evidence type="ECO:0000313" key="2">
    <source>
        <dbReference type="EMBL" id="KAF5656346.1"/>
    </source>
</evidence>
<reference evidence="2 3" key="1">
    <citation type="submission" date="2020-05" db="EMBL/GenBank/DDBJ databases">
        <title>Identification and distribution of gene clusters putatively required for synthesis of sphingolipid metabolism inhibitors in phylogenetically diverse species of the filamentous fungus Fusarium.</title>
        <authorList>
            <person name="Kim H.-S."/>
            <person name="Busman M."/>
            <person name="Brown D.W."/>
            <person name="Divon H."/>
            <person name="Uhlig S."/>
            <person name="Proctor R.H."/>
        </authorList>
    </citation>
    <scope>NUCLEOTIDE SEQUENCE [LARGE SCALE GENOMIC DNA]</scope>
    <source>
        <strain evidence="2 3">NRRL 20693</strain>
    </source>
</reference>
<comment type="caution">
    <text evidence="2">The sequence shown here is derived from an EMBL/GenBank/DDBJ whole genome shotgun (WGS) entry which is preliminary data.</text>
</comment>
<gene>
    <name evidence="2" type="ORF">FHETE_11044</name>
</gene>
<feature type="compositionally biased region" description="Basic and acidic residues" evidence="1">
    <location>
        <begin position="120"/>
        <end position="137"/>
    </location>
</feature>
<proteinExistence type="predicted"/>
<organism evidence="2 3">
    <name type="scientific">Fusarium heterosporum</name>
    <dbReference type="NCBI Taxonomy" id="42747"/>
    <lineage>
        <taxon>Eukaryota</taxon>
        <taxon>Fungi</taxon>
        <taxon>Dikarya</taxon>
        <taxon>Ascomycota</taxon>
        <taxon>Pezizomycotina</taxon>
        <taxon>Sordariomycetes</taxon>
        <taxon>Hypocreomycetidae</taxon>
        <taxon>Hypocreales</taxon>
        <taxon>Nectriaceae</taxon>
        <taxon>Fusarium</taxon>
        <taxon>Fusarium heterosporum species complex</taxon>
    </lineage>
</organism>
<evidence type="ECO:0000313" key="3">
    <source>
        <dbReference type="Proteomes" id="UP000567885"/>
    </source>
</evidence>
<keyword evidence="3" id="KW-1185">Reference proteome</keyword>
<dbReference type="Proteomes" id="UP000567885">
    <property type="component" value="Unassembled WGS sequence"/>
</dbReference>
<dbReference type="EMBL" id="JAAGWQ010000366">
    <property type="protein sequence ID" value="KAF5656346.1"/>
    <property type="molecule type" value="Genomic_DNA"/>
</dbReference>
<evidence type="ECO:0000256" key="1">
    <source>
        <dbReference type="SAM" id="MobiDB-lite"/>
    </source>
</evidence>
<name>A0A8H5SSS2_FUSHE</name>
<dbReference type="OrthoDB" id="5236168at2759"/>
<sequence>MNIVPLVHLPIVPRYASDGIHYVPVVYTATAPGFHPSTTPREMSILIPNEPFTFPQPIHHRDIPQTDAEAYMFDAASIHPSLASSFRTRPREATWSQRLCRAFGLPIGTVSTVDSQSVRDTLRTEGRDQPGPRRVQDRQTVQGDQERQATTSGSNDSAGYTALRSDIPEVHSPVSVAATVHSDDYDLISNSTTISPGN</sequence>